<dbReference type="EMBL" id="ML992512">
    <property type="protein sequence ID" value="KAF2220591.1"/>
    <property type="molecule type" value="Genomic_DNA"/>
</dbReference>
<proteinExistence type="predicted"/>
<protein>
    <submittedName>
        <fullName evidence="1">Uncharacterized protein</fullName>
    </submittedName>
</protein>
<sequence length="82" mass="8959">MRLDSAQCRPDYVHGRFRTGEESATAAGQGIVIPVSQTPDAWAHRPVSYNTTSTARRPLFFRPPSAYATNSIFAGSKSPSFL</sequence>
<organism evidence="1 2">
    <name type="scientific">Elsinoe ampelina</name>
    <dbReference type="NCBI Taxonomy" id="302913"/>
    <lineage>
        <taxon>Eukaryota</taxon>
        <taxon>Fungi</taxon>
        <taxon>Dikarya</taxon>
        <taxon>Ascomycota</taxon>
        <taxon>Pezizomycotina</taxon>
        <taxon>Dothideomycetes</taxon>
        <taxon>Dothideomycetidae</taxon>
        <taxon>Myriangiales</taxon>
        <taxon>Elsinoaceae</taxon>
        <taxon>Elsinoe</taxon>
    </lineage>
</organism>
<dbReference type="Proteomes" id="UP000799538">
    <property type="component" value="Unassembled WGS sequence"/>
</dbReference>
<reference evidence="2" key="1">
    <citation type="journal article" date="2020" name="Stud. Mycol.">
        <title>101 Dothideomycetes genomes: A test case for predicting lifestyles and emergence of pathogens.</title>
        <authorList>
            <person name="Haridas S."/>
            <person name="Albert R."/>
            <person name="Binder M."/>
            <person name="Bloem J."/>
            <person name="LaButti K."/>
            <person name="Salamov A."/>
            <person name="Andreopoulos B."/>
            <person name="Baker S."/>
            <person name="Barry K."/>
            <person name="Bills G."/>
            <person name="Bluhm B."/>
            <person name="Cannon C."/>
            <person name="Castanera R."/>
            <person name="Culley D."/>
            <person name="Daum C."/>
            <person name="Ezra D."/>
            <person name="Gonzalez J."/>
            <person name="Henrissat B."/>
            <person name="Kuo A."/>
            <person name="Liang C."/>
            <person name="Lipzen A."/>
            <person name="Lutzoni F."/>
            <person name="Magnuson J."/>
            <person name="Mondo S."/>
            <person name="Nolan M."/>
            <person name="Ohm R."/>
            <person name="Pangilinan J."/>
            <person name="Park H.-J."/>
            <person name="Ramirez L."/>
            <person name="Alfaro M."/>
            <person name="Sun H."/>
            <person name="Tritt A."/>
            <person name="Yoshinaga Y."/>
            <person name="Zwiers L.-H."/>
            <person name="Turgeon B."/>
            <person name="Goodwin S."/>
            <person name="Spatafora J."/>
            <person name="Crous P."/>
            <person name="Grigoriev I."/>
        </authorList>
    </citation>
    <scope>NUCLEOTIDE SEQUENCE [LARGE SCALE GENOMIC DNA]</scope>
    <source>
        <strain evidence="2">CECT 20119</strain>
    </source>
</reference>
<accession>A0A6A6G4B9</accession>
<evidence type="ECO:0000313" key="2">
    <source>
        <dbReference type="Proteomes" id="UP000799538"/>
    </source>
</evidence>
<keyword evidence="2" id="KW-1185">Reference proteome</keyword>
<evidence type="ECO:0000313" key="1">
    <source>
        <dbReference type="EMBL" id="KAF2220591.1"/>
    </source>
</evidence>
<dbReference type="AlphaFoldDB" id="A0A6A6G4B9"/>
<name>A0A6A6G4B9_9PEZI</name>
<gene>
    <name evidence="1" type="ORF">BDZ85DRAFT_28716</name>
</gene>